<sequence length="572" mass="62542">MVANSTRVHRSGKLTSIPISGPEVRMLYYHPSKEGFMREALKLQEVEAEVLADAVESISRRRLQQEVSSSGHVVGTMLPVHLIQQNSSSLMQCTPSIECEPQYEHLAAGVVAIYAVDPRSRTVSLCSDKTNLDGFEYWITIFNYQAPCGWSPIPPIEDVMQGVRLAYYNFEADVLLLTMTNVIPDHFAVYELGFDASSDAVPKQAVGIHHPGGVPTAISTVEAGGISTVFPAPNFPANNVQPTEKTHFQVTWGKGATIGGSSGSPLIDVTTQKIVGVLTGGYTSCRDRTKSDYYGRLSACWQKGLYQYLSSQVQLQAGSDYAQPHTLSLMQAQNTASGTNISKHGPSLGFYPSVLHFLPNATSQQVTYYLTDPPEGNTTLHLKIDIINQRGNSIDVTQHVSVGPRERIFTAADYGLQYTTFVNLTGGIIQNSRTMWTQFKPVEVPQFPFTARRPISSPSGRAVFQVTAGLEQETDLYADVAVCLTPDLDMPVGDGTVTAYRNESFIWTLTPYEDPFGSKFCVYVPAAMSQAHNEYSIVVSDADDLNAVLNITTVQLIYLDYTNASIASTLVS</sequence>
<comment type="caution">
    <text evidence="1">The sequence shown here is derived from an EMBL/GenBank/DDBJ whole genome shotgun (WGS) entry which is preliminary data.</text>
</comment>
<organism evidence="1 2">
    <name type="scientific">Coccomyxa viridis</name>
    <dbReference type="NCBI Taxonomy" id="1274662"/>
    <lineage>
        <taxon>Eukaryota</taxon>
        <taxon>Viridiplantae</taxon>
        <taxon>Chlorophyta</taxon>
        <taxon>core chlorophytes</taxon>
        <taxon>Trebouxiophyceae</taxon>
        <taxon>Trebouxiophyceae incertae sedis</taxon>
        <taxon>Coccomyxaceae</taxon>
        <taxon>Coccomyxa</taxon>
    </lineage>
</organism>
<keyword evidence="2" id="KW-1185">Reference proteome</keyword>
<dbReference type="InterPro" id="IPR043504">
    <property type="entry name" value="Peptidase_S1_PA_chymotrypsin"/>
</dbReference>
<dbReference type="Proteomes" id="UP001497392">
    <property type="component" value="Unassembled WGS sequence"/>
</dbReference>
<protein>
    <submittedName>
        <fullName evidence="1">G8039 protein</fullName>
    </submittedName>
</protein>
<dbReference type="Gene3D" id="2.40.10.10">
    <property type="entry name" value="Trypsin-like serine proteases"/>
    <property type="match status" value="1"/>
</dbReference>
<reference evidence="1 2" key="1">
    <citation type="submission" date="2024-06" db="EMBL/GenBank/DDBJ databases">
        <authorList>
            <person name="Kraege A."/>
            <person name="Thomma B."/>
        </authorList>
    </citation>
    <scope>NUCLEOTIDE SEQUENCE [LARGE SCALE GENOMIC DNA]</scope>
</reference>
<dbReference type="SUPFAM" id="SSF50494">
    <property type="entry name" value="Trypsin-like serine proteases"/>
    <property type="match status" value="1"/>
</dbReference>
<name>A0ABP1FZC9_9CHLO</name>
<dbReference type="EMBL" id="CAXHTA020000012">
    <property type="protein sequence ID" value="CAL5225248.1"/>
    <property type="molecule type" value="Genomic_DNA"/>
</dbReference>
<accession>A0ABP1FZC9</accession>
<evidence type="ECO:0000313" key="1">
    <source>
        <dbReference type="EMBL" id="CAL5225248.1"/>
    </source>
</evidence>
<gene>
    <name evidence="1" type="primary">g8039</name>
    <name evidence="1" type="ORF">VP750_LOCUS6907</name>
</gene>
<proteinExistence type="predicted"/>
<evidence type="ECO:0000313" key="2">
    <source>
        <dbReference type="Proteomes" id="UP001497392"/>
    </source>
</evidence>
<dbReference type="InterPro" id="IPR009003">
    <property type="entry name" value="Peptidase_S1_PA"/>
</dbReference>